<dbReference type="Gene3D" id="2.130.10.10">
    <property type="entry name" value="YVTN repeat-like/Quinoprotein amine dehydrogenase"/>
    <property type="match status" value="1"/>
</dbReference>
<comment type="caution">
    <text evidence="1">The sequence shown here is derived from an EMBL/GenBank/DDBJ whole genome shotgun (WGS) entry which is preliminary data.</text>
</comment>
<dbReference type="EMBL" id="PNYB01000004">
    <property type="protein sequence ID" value="PMS26752.1"/>
    <property type="molecule type" value="Genomic_DNA"/>
</dbReference>
<dbReference type="Proteomes" id="UP000235347">
    <property type="component" value="Unassembled WGS sequence"/>
</dbReference>
<dbReference type="AlphaFoldDB" id="A0A2N7WBG7"/>
<dbReference type="SUPFAM" id="SSF110296">
    <property type="entry name" value="Oligoxyloglucan reducing end-specific cellobiohydrolase"/>
    <property type="match status" value="1"/>
</dbReference>
<protein>
    <submittedName>
        <fullName evidence="1">Glycosyl hydrolase</fullName>
    </submittedName>
</protein>
<gene>
    <name evidence="1" type="ORF">C0Z19_06715</name>
</gene>
<dbReference type="CDD" id="cd15482">
    <property type="entry name" value="Sialidase_non-viral"/>
    <property type="match status" value="1"/>
</dbReference>
<keyword evidence="2" id="KW-1185">Reference proteome</keyword>
<dbReference type="InterPro" id="IPR015943">
    <property type="entry name" value="WD40/YVTN_repeat-like_dom_sf"/>
</dbReference>
<name>A0A2N7WBG7_9BURK</name>
<sequence>MTTPQWTTITTDFTKTDKPYGGGAFRIRGNDVMTLKIAGPELRHHIVGLDKGYDVAQAVPDEPWMDNVDERLNRKSVSVLRGSLGGALVRNFQQQAQDAAWWYSKDWNTLYVATDWMDYKLPEPKNGMSPHIAKLWRSGDGGKTWTQLKWPEERNINGLFFLDPQRGYAIGWGPHVWRTADGGQSWHEIEPPPMAIDSHEPRKIFGAADLGPDGVLRIAYYVPTLGKIRSSSVVYRLRWDATQFEQDAVLPDQVVVQLGSSDEPLATTYSIYALSQLGAPRNWDDPSDNGHRTGVISTWTNDAPPKVEQLHTFDQRYKLDGLSVGRNGVLLVYATDVSRQGAPHDNTFYSRDFGRSWSDIDDGIGQGGWFDRQTNTQYALYAYTLKKRQF</sequence>
<accession>A0A2N7WBG7</accession>
<reference evidence="1 2" key="1">
    <citation type="submission" date="2018-01" db="EMBL/GenBank/DDBJ databases">
        <title>Whole genome analyses suggest that Burkholderia sensu lato contains two further novel genera in the rhizoxinica-symbiotica group Mycetohabitans gen. nov., and Trinickia gen. nov.: implications for the evolution of diazotrophy and nodulation in the Burkholderiaceae.</title>
        <authorList>
            <person name="Estrada-de los Santos P."/>
            <person name="Palmer M."/>
            <person name="Chavez-Ramirez B."/>
            <person name="Beukes C."/>
            <person name="Steenkamp E.T."/>
            <person name="Hirsch A.M."/>
            <person name="Manyaka P."/>
            <person name="Maluk M."/>
            <person name="Lafos M."/>
            <person name="Crook M."/>
            <person name="Gross E."/>
            <person name="Simon M.F."/>
            <person name="Bueno dos Reis Junior F."/>
            <person name="Poole P.S."/>
            <person name="Venter S.N."/>
            <person name="James E.K."/>
        </authorList>
    </citation>
    <scope>NUCLEOTIDE SEQUENCE [LARGE SCALE GENOMIC DNA]</scope>
    <source>
        <strain evidence="1 2">GP25-8</strain>
    </source>
</reference>
<dbReference type="GO" id="GO:0016787">
    <property type="term" value="F:hydrolase activity"/>
    <property type="evidence" value="ECO:0007669"/>
    <property type="project" value="UniProtKB-KW"/>
</dbReference>
<keyword evidence="1" id="KW-0378">Hydrolase</keyword>
<evidence type="ECO:0000313" key="1">
    <source>
        <dbReference type="EMBL" id="PMS26752.1"/>
    </source>
</evidence>
<organism evidence="1 2">
    <name type="scientific">Trinickia soli</name>
    <dbReference type="NCBI Taxonomy" id="380675"/>
    <lineage>
        <taxon>Bacteria</taxon>
        <taxon>Pseudomonadati</taxon>
        <taxon>Pseudomonadota</taxon>
        <taxon>Betaproteobacteria</taxon>
        <taxon>Burkholderiales</taxon>
        <taxon>Burkholderiaceae</taxon>
        <taxon>Trinickia</taxon>
    </lineage>
</organism>
<proteinExistence type="predicted"/>
<evidence type="ECO:0000313" key="2">
    <source>
        <dbReference type="Proteomes" id="UP000235347"/>
    </source>
</evidence>